<proteinExistence type="predicted"/>
<comment type="caution">
    <text evidence="1">The sequence shown here is derived from an EMBL/GenBank/DDBJ whole genome shotgun (WGS) entry which is preliminary data.</text>
</comment>
<evidence type="ECO:0000313" key="1">
    <source>
        <dbReference type="EMBL" id="ELY42674.1"/>
    </source>
</evidence>
<gene>
    <name evidence="1" type="ORF">C494_20268</name>
</gene>
<dbReference type="OrthoDB" id="240032at2157"/>
<name>L9VZK2_9EURY</name>
<dbReference type="InterPro" id="IPR036390">
    <property type="entry name" value="WH_DNA-bd_sf"/>
</dbReference>
<evidence type="ECO:0000313" key="2">
    <source>
        <dbReference type="Proteomes" id="UP000011690"/>
    </source>
</evidence>
<dbReference type="PATRIC" id="fig|1227500.6.peg.4093"/>
<dbReference type="SUPFAM" id="SSF46785">
    <property type="entry name" value="Winged helix' DNA-binding domain"/>
    <property type="match status" value="1"/>
</dbReference>
<dbReference type="Gene3D" id="1.10.10.10">
    <property type="entry name" value="Winged helix-like DNA-binding domain superfamily/Winged helix DNA-binding domain"/>
    <property type="match status" value="1"/>
</dbReference>
<dbReference type="Proteomes" id="UP000011690">
    <property type="component" value="Unassembled WGS sequence"/>
</dbReference>
<keyword evidence="2" id="KW-1185">Reference proteome</keyword>
<dbReference type="InterPro" id="IPR036388">
    <property type="entry name" value="WH-like_DNA-bd_sf"/>
</dbReference>
<dbReference type="Pfam" id="PF24033">
    <property type="entry name" value="DUF7342"/>
    <property type="match status" value="1"/>
</dbReference>
<accession>L9VZK2</accession>
<protein>
    <submittedName>
        <fullName evidence="1">Uncharacterized protein</fullName>
    </submittedName>
</protein>
<dbReference type="eggNOG" id="arCOG02776">
    <property type="taxonomic scope" value="Archaea"/>
</dbReference>
<dbReference type="RefSeq" id="WP_006068156.1">
    <property type="nucleotide sequence ID" value="NZ_AOHY01000059.1"/>
</dbReference>
<sequence length="165" mass="18806">MGSGPSCESPPVENPFTEDSVEARLYETIAQLQSPRTVSEIAARADCDRQTVREYLQSFVSLGVVIKHRNEPPTYERNDAYFEWDTVKTLAHEHSLAEIEEHAQTLLERIQEYQDRYDAETPDDVADTTAESAEADLAGWRAARSELRRYEQARQIRLSKSENSA</sequence>
<dbReference type="AlphaFoldDB" id="L9VZK2"/>
<reference evidence="1 2" key="1">
    <citation type="journal article" date="2014" name="PLoS Genet.">
        <title>Phylogenetically driven sequencing of extremely halophilic archaea reveals strategies for static and dynamic osmo-response.</title>
        <authorList>
            <person name="Becker E.A."/>
            <person name="Seitzer P.M."/>
            <person name="Tritt A."/>
            <person name="Larsen D."/>
            <person name="Krusor M."/>
            <person name="Yao A.I."/>
            <person name="Wu D."/>
            <person name="Madern D."/>
            <person name="Eisen J.A."/>
            <person name="Darling A.E."/>
            <person name="Facciotti M.T."/>
        </authorList>
    </citation>
    <scope>NUCLEOTIDE SEQUENCE [LARGE SCALE GENOMIC DNA]</scope>
    <source>
        <strain evidence="1 2">JCM 10635</strain>
    </source>
</reference>
<organism evidence="1 2">
    <name type="scientific">Natronorubrum bangense JCM 10635</name>
    <dbReference type="NCBI Taxonomy" id="1227500"/>
    <lineage>
        <taxon>Archaea</taxon>
        <taxon>Methanobacteriati</taxon>
        <taxon>Methanobacteriota</taxon>
        <taxon>Stenosarchaea group</taxon>
        <taxon>Halobacteria</taxon>
        <taxon>Halobacteriales</taxon>
        <taxon>Natrialbaceae</taxon>
        <taxon>Natronorubrum</taxon>
    </lineage>
</organism>
<dbReference type="EMBL" id="AOHY01000059">
    <property type="protein sequence ID" value="ELY42674.1"/>
    <property type="molecule type" value="Genomic_DNA"/>
</dbReference>
<dbReference type="InterPro" id="IPR055766">
    <property type="entry name" value="DUF7342"/>
</dbReference>